<gene>
    <name evidence="4" type="ORF">SCARUB_00536</name>
</gene>
<evidence type="ECO:0000313" key="5">
    <source>
        <dbReference type="Proteomes" id="UP000094056"/>
    </source>
</evidence>
<dbReference type="Proteomes" id="UP000094056">
    <property type="component" value="Unassembled WGS sequence"/>
</dbReference>
<dbReference type="EMBL" id="MAYW01000009">
    <property type="protein sequence ID" value="ODS34277.1"/>
    <property type="molecule type" value="Genomic_DNA"/>
</dbReference>
<dbReference type="AlphaFoldDB" id="A0A1E3XF69"/>
<evidence type="ECO:0000256" key="1">
    <source>
        <dbReference type="ARBA" id="ARBA00022987"/>
    </source>
</evidence>
<evidence type="ECO:0000256" key="2">
    <source>
        <dbReference type="ARBA" id="ARBA00035108"/>
    </source>
</evidence>
<comment type="similarity">
    <text evidence="3">Belongs to the gas vesicle GvpF/GvpL family.</text>
</comment>
<evidence type="ECO:0000313" key="4">
    <source>
        <dbReference type="EMBL" id="ODS34277.1"/>
    </source>
</evidence>
<dbReference type="GO" id="GO:0031411">
    <property type="term" value="C:gas vesicle"/>
    <property type="evidence" value="ECO:0007669"/>
    <property type="project" value="UniProtKB-SubCell"/>
</dbReference>
<proteinExistence type="inferred from homology"/>
<sequence length="285" mass="32732">MKQAQTLAKESTFQRVEGEKEGKYIYCIIGANEPREYSSIGIGGNGDMVQTFCHDGIAVILSDSPVKKYPINRKNTISHQKVMEEVMKYHTVLPVRFSTIAEDKEPEDGSPKVPALERVRQRVLIERRQEFIELLKDMDTKLELGVKALWTDMKGVFIEIVEETPTIKKLKEKIERINITNPRQSTHRERVKLGEMVRDTLNTKRKKLKNIIMGVLKKASFDTRVNKNFGDNMIVNGAFLVEKAKIGDFENNIEKLVNTYEGKIKFKYVGPVPPCNFVEIVITWE</sequence>
<reference evidence="4 5" key="1">
    <citation type="submission" date="2016-07" db="EMBL/GenBank/DDBJ databases">
        <title>Draft genome of Scalindua rubra, obtained from a brine-seawater interface in the Red Sea, sheds light on salt adaptation in anammox bacteria.</title>
        <authorList>
            <person name="Speth D.R."/>
            <person name="Lagkouvardos I."/>
            <person name="Wang Y."/>
            <person name="Qian P.-Y."/>
            <person name="Dutilh B.E."/>
            <person name="Jetten M.S."/>
        </authorList>
    </citation>
    <scope>NUCLEOTIDE SEQUENCE [LARGE SCALE GENOMIC DNA]</scope>
    <source>
        <strain evidence="4">BSI-1</strain>
    </source>
</reference>
<organism evidence="4 5">
    <name type="scientific">Candidatus Scalindua rubra</name>
    <dbReference type="NCBI Taxonomy" id="1872076"/>
    <lineage>
        <taxon>Bacteria</taxon>
        <taxon>Pseudomonadati</taxon>
        <taxon>Planctomycetota</taxon>
        <taxon>Candidatus Brocadiia</taxon>
        <taxon>Candidatus Brocadiales</taxon>
        <taxon>Candidatus Scalinduaceae</taxon>
        <taxon>Candidatus Scalindua</taxon>
    </lineage>
</organism>
<protein>
    <submittedName>
        <fullName evidence="4">Gas vesicle protein</fullName>
    </submittedName>
</protein>
<dbReference type="Pfam" id="PF06386">
    <property type="entry name" value="GvpL_GvpF"/>
    <property type="match status" value="1"/>
</dbReference>
<dbReference type="PANTHER" id="PTHR36852">
    <property type="entry name" value="PROTEIN GVPL 2"/>
    <property type="match status" value="1"/>
</dbReference>
<comment type="caution">
    <text evidence="4">The sequence shown here is derived from an EMBL/GenBank/DDBJ whole genome shotgun (WGS) entry which is preliminary data.</text>
</comment>
<keyword evidence="1" id="KW-0304">Gas vesicle</keyword>
<dbReference type="InterPro" id="IPR009430">
    <property type="entry name" value="GvpL/GvpF"/>
</dbReference>
<name>A0A1E3XF69_9BACT</name>
<dbReference type="PANTHER" id="PTHR36852:SF1">
    <property type="entry name" value="PROTEIN GVPL 2"/>
    <property type="match status" value="1"/>
</dbReference>
<evidence type="ECO:0000256" key="3">
    <source>
        <dbReference type="ARBA" id="ARBA00035643"/>
    </source>
</evidence>
<accession>A0A1E3XF69</accession>
<dbReference type="GO" id="GO:0031412">
    <property type="term" value="P:gas vesicle organization"/>
    <property type="evidence" value="ECO:0007669"/>
    <property type="project" value="InterPro"/>
</dbReference>
<comment type="subcellular location">
    <subcellularLocation>
        <location evidence="2">Gas vesicle</location>
    </subcellularLocation>
</comment>